<gene>
    <name evidence="1" type="ORF">TIFTF001_040124</name>
</gene>
<name>A0AA87Z9H9_FICCA</name>
<evidence type="ECO:0000313" key="1">
    <source>
        <dbReference type="EMBL" id="GMN21853.1"/>
    </source>
</evidence>
<organism evidence="1 2">
    <name type="scientific">Ficus carica</name>
    <name type="common">Common fig</name>
    <dbReference type="NCBI Taxonomy" id="3494"/>
    <lineage>
        <taxon>Eukaryota</taxon>
        <taxon>Viridiplantae</taxon>
        <taxon>Streptophyta</taxon>
        <taxon>Embryophyta</taxon>
        <taxon>Tracheophyta</taxon>
        <taxon>Spermatophyta</taxon>
        <taxon>Magnoliopsida</taxon>
        <taxon>eudicotyledons</taxon>
        <taxon>Gunneridae</taxon>
        <taxon>Pentapetalae</taxon>
        <taxon>rosids</taxon>
        <taxon>fabids</taxon>
        <taxon>Rosales</taxon>
        <taxon>Moraceae</taxon>
        <taxon>Ficeae</taxon>
        <taxon>Ficus</taxon>
    </lineage>
</organism>
<comment type="caution">
    <text evidence="1">The sequence shown here is derived from an EMBL/GenBank/DDBJ whole genome shotgun (WGS) entry which is preliminary data.</text>
</comment>
<proteinExistence type="predicted"/>
<reference evidence="1" key="1">
    <citation type="submission" date="2023-07" db="EMBL/GenBank/DDBJ databases">
        <title>draft genome sequence of fig (Ficus carica).</title>
        <authorList>
            <person name="Takahashi T."/>
            <person name="Nishimura K."/>
        </authorList>
    </citation>
    <scope>NUCLEOTIDE SEQUENCE</scope>
</reference>
<keyword evidence="2" id="KW-1185">Reference proteome</keyword>
<dbReference type="AlphaFoldDB" id="A0AA87Z9H9"/>
<evidence type="ECO:0000313" key="2">
    <source>
        <dbReference type="Proteomes" id="UP001187192"/>
    </source>
</evidence>
<accession>A0AA87Z9H9</accession>
<dbReference type="Proteomes" id="UP001187192">
    <property type="component" value="Unassembled WGS sequence"/>
</dbReference>
<dbReference type="Gramene" id="FCD_00036966-RA">
    <property type="protein sequence ID" value="FCD_00036966-RA:cds"/>
    <property type="gene ID" value="FCD_00036966"/>
</dbReference>
<sequence>MGLRAIFSFACGHVPAVPGPEEHGMKPLLEDPVCAVAGDSSWAEPGLEFDAGNEAVLVAQ</sequence>
<protein>
    <submittedName>
        <fullName evidence="1">Uncharacterized protein</fullName>
    </submittedName>
</protein>
<dbReference type="EMBL" id="BTGU01001344">
    <property type="protein sequence ID" value="GMN21853.1"/>
    <property type="molecule type" value="Genomic_DNA"/>
</dbReference>